<dbReference type="Pfam" id="PF13456">
    <property type="entry name" value="RVT_3"/>
    <property type="match status" value="1"/>
</dbReference>
<dbReference type="Proteomes" id="UP000467841">
    <property type="component" value="Unassembled WGS sequence"/>
</dbReference>
<dbReference type="AlphaFoldDB" id="A0A6D2JSE8"/>
<dbReference type="CDD" id="cd06222">
    <property type="entry name" value="RNase_H_like"/>
    <property type="match status" value="1"/>
</dbReference>
<reference evidence="2" key="1">
    <citation type="submission" date="2020-01" db="EMBL/GenBank/DDBJ databases">
        <authorList>
            <person name="Mishra B."/>
        </authorList>
    </citation>
    <scope>NUCLEOTIDE SEQUENCE [LARGE SCALE GENOMIC DNA]</scope>
</reference>
<dbReference type="OrthoDB" id="1108672at2759"/>
<dbReference type="GO" id="GO:0004523">
    <property type="term" value="F:RNA-DNA hybrid ribonuclease activity"/>
    <property type="evidence" value="ECO:0007669"/>
    <property type="project" value="InterPro"/>
</dbReference>
<dbReference type="GO" id="GO:0003676">
    <property type="term" value="F:nucleic acid binding"/>
    <property type="evidence" value="ECO:0007669"/>
    <property type="project" value="InterPro"/>
</dbReference>
<evidence type="ECO:0000313" key="3">
    <source>
        <dbReference type="Proteomes" id="UP000467841"/>
    </source>
</evidence>
<protein>
    <recommendedName>
        <fullName evidence="1">RNase H type-1 domain-containing protein</fullName>
    </recommendedName>
</protein>
<gene>
    <name evidence="2" type="ORF">MERR_LOCUS31893</name>
</gene>
<organism evidence="2 3">
    <name type="scientific">Microthlaspi erraticum</name>
    <dbReference type="NCBI Taxonomy" id="1685480"/>
    <lineage>
        <taxon>Eukaryota</taxon>
        <taxon>Viridiplantae</taxon>
        <taxon>Streptophyta</taxon>
        <taxon>Embryophyta</taxon>
        <taxon>Tracheophyta</taxon>
        <taxon>Spermatophyta</taxon>
        <taxon>Magnoliopsida</taxon>
        <taxon>eudicotyledons</taxon>
        <taxon>Gunneridae</taxon>
        <taxon>Pentapetalae</taxon>
        <taxon>rosids</taxon>
        <taxon>malvids</taxon>
        <taxon>Brassicales</taxon>
        <taxon>Brassicaceae</taxon>
        <taxon>Coluteocarpeae</taxon>
        <taxon>Microthlaspi</taxon>
    </lineage>
</organism>
<dbReference type="InterPro" id="IPR002156">
    <property type="entry name" value="RNaseH_domain"/>
</dbReference>
<accession>A0A6D2JSE8</accession>
<dbReference type="EMBL" id="CACVBM020001306">
    <property type="protein sequence ID" value="CAA7044658.1"/>
    <property type="molecule type" value="Genomic_DNA"/>
</dbReference>
<evidence type="ECO:0000313" key="2">
    <source>
        <dbReference type="EMBL" id="CAA7044658.1"/>
    </source>
</evidence>
<name>A0A6D2JSE8_9BRAS</name>
<dbReference type="PANTHER" id="PTHR47074:SF49">
    <property type="entry name" value="POLYNUCLEOTIDYL TRANSFERASE, RIBONUCLEASE H-LIKE SUPERFAMILY PROTEIN"/>
    <property type="match status" value="1"/>
</dbReference>
<sequence>MKGNFLILCFYCFVDSTGKETKRGHSAERHVSSPVIAEALALRSALNQALEDGIPNLLVLSDAHDLIRAINSQEQIKSIFGILFDIHALASLFDSISFSFILRSENVITDSIAKFAKSRLIDLSSQLGPSVVFET</sequence>
<dbReference type="PANTHER" id="PTHR47074">
    <property type="entry name" value="BNAC02G40300D PROTEIN"/>
    <property type="match status" value="1"/>
</dbReference>
<dbReference type="SUPFAM" id="SSF53098">
    <property type="entry name" value="Ribonuclease H-like"/>
    <property type="match status" value="1"/>
</dbReference>
<comment type="caution">
    <text evidence="2">The sequence shown here is derived from an EMBL/GenBank/DDBJ whole genome shotgun (WGS) entry which is preliminary data.</text>
</comment>
<keyword evidence="3" id="KW-1185">Reference proteome</keyword>
<dbReference type="InterPro" id="IPR044730">
    <property type="entry name" value="RNase_H-like_dom_plant"/>
</dbReference>
<proteinExistence type="predicted"/>
<dbReference type="Gene3D" id="3.30.420.10">
    <property type="entry name" value="Ribonuclease H-like superfamily/Ribonuclease H"/>
    <property type="match status" value="1"/>
</dbReference>
<dbReference type="InterPro" id="IPR012337">
    <property type="entry name" value="RNaseH-like_sf"/>
</dbReference>
<evidence type="ECO:0000259" key="1">
    <source>
        <dbReference type="Pfam" id="PF13456"/>
    </source>
</evidence>
<feature type="domain" description="RNase H type-1" evidence="1">
    <location>
        <begin position="22"/>
        <end position="116"/>
    </location>
</feature>
<dbReference type="InterPro" id="IPR036397">
    <property type="entry name" value="RNaseH_sf"/>
</dbReference>
<dbReference type="InterPro" id="IPR052929">
    <property type="entry name" value="RNase_H-like_EbsB-rel"/>
</dbReference>